<dbReference type="Gene3D" id="1.10.274.60">
    <property type="entry name" value="Spidroin, repetitive domain"/>
    <property type="match status" value="1"/>
</dbReference>
<feature type="signal peptide" evidence="1">
    <location>
        <begin position="1"/>
        <end position="23"/>
    </location>
</feature>
<proteinExistence type="predicted"/>
<dbReference type="OrthoDB" id="6429372at2759"/>
<evidence type="ECO:0000313" key="4">
    <source>
        <dbReference type="Proteomes" id="UP000499080"/>
    </source>
</evidence>
<evidence type="ECO:0000313" key="3">
    <source>
        <dbReference type="EMBL" id="GBO26588.1"/>
    </source>
</evidence>
<dbReference type="Proteomes" id="UP000499080">
    <property type="component" value="Unassembled WGS sequence"/>
</dbReference>
<dbReference type="InterPro" id="IPR021915">
    <property type="entry name" value="RP1-2"/>
</dbReference>
<sequence length="269" mass="29160">MLKTAFKFFAVFIVFAVHNSCFAQISTFSGIPANSTPNFGSVSSVSSFPNGFSSASETSGDFWQPTFSFPPGNTFSSSSASAHAGAASSQASTIPSSLDTFISTFTKAIHSSTVLSDVYDISQTSPQSYSDFVYHVIHEHLKSNGISDPRDIATFAAQPIAESFDILTYPMLVRIDANAMGKYLLDEGILNDMNAASLASAFAKEMEKSAKRTVEKSFQESKFQALADGYMGFFKAQGLYTREKLPVAAKYYGKEIRLAGENFGRNRSL</sequence>
<protein>
    <recommendedName>
        <fullName evidence="2">Tubuliform egg casing silk strands structural domain-containing protein</fullName>
    </recommendedName>
</protein>
<name>A0A4Y2VQA3_ARAVE</name>
<feature type="domain" description="Tubuliform egg casing silk strands structural" evidence="2">
    <location>
        <begin position="177"/>
        <end position="227"/>
    </location>
</feature>
<dbReference type="AlphaFoldDB" id="A0A4Y2VQA3"/>
<reference evidence="3 4" key="1">
    <citation type="journal article" date="2019" name="Sci. Rep.">
        <title>Orb-weaving spider Araneus ventricosus genome elucidates the spidroin gene catalogue.</title>
        <authorList>
            <person name="Kono N."/>
            <person name="Nakamura H."/>
            <person name="Ohtoshi R."/>
            <person name="Moran D.A.P."/>
            <person name="Shinohara A."/>
            <person name="Yoshida Y."/>
            <person name="Fujiwara M."/>
            <person name="Mori M."/>
            <person name="Tomita M."/>
            <person name="Arakawa K."/>
        </authorList>
    </citation>
    <scope>NUCLEOTIDE SEQUENCE [LARGE SCALE GENOMIC DNA]</scope>
</reference>
<dbReference type="EMBL" id="BGPR01049591">
    <property type="protein sequence ID" value="GBO26588.1"/>
    <property type="molecule type" value="Genomic_DNA"/>
</dbReference>
<keyword evidence="1" id="KW-0732">Signal</keyword>
<evidence type="ECO:0000259" key="2">
    <source>
        <dbReference type="Pfam" id="PF12042"/>
    </source>
</evidence>
<organism evidence="3 4">
    <name type="scientific">Araneus ventricosus</name>
    <name type="common">Orbweaver spider</name>
    <name type="synonym">Epeira ventricosa</name>
    <dbReference type="NCBI Taxonomy" id="182803"/>
    <lineage>
        <taxon>Eukaryota</taxon>
        <taxon>Metazoa</taxon>
        <taxon>Ecdysozoa</taxon>
        <taxon>Arthropoda</taxon>
        <taxon>Chelicerata</taxon>
        <taxon>Arachnida</taxon>
        <taxon>Araneae</taxon>
        <taxon>Araneomorphae</taxon>
        <taxon>Entelegynae</taxon>
        <taxon>Araneoidea</taxon>
        <taxon>Araneidae</taxon>
        <taxon>Araneus</taxon>
    </lineage>
</organism>
<dbReference type="Pfam" id="PF12042">
    <property type="entry name" value="RP1-2"/>
    <property type="match status" value="1"/>
</dbReference>
<dbReference type="InterPro" id="IPR043070">
    <property type="entry name" value="Spidroin_repeat"/>
</dbReference>
<evidence type="ECO:0000256" key="1">
    <source>
        <dbReference type="SAM" id="SignalP"/>
    </source>
</evidence>
<accession>A0A4Y2VQA3</accession>
<comment type="caution">
    <text evidence="3">The sequence shown here is derived from an EMBL/GenBank/DDBJ whole genome shotgun (WGS) entry which is preliminary data.</text>
</comment>
<keyword evidence="4" id="KW-1185">Reference proteome</keyword>
<feature type="chain" id="PRO_5021342978" description="Tubuliform egg casing silk strands structural domain-containing protein" evidence="1">
    <location>
        <begin position="24"/>
        <end position="269"/>
    </location>
</feature>
<gene>
    <name evidence="3" type="ORF">AVEN_146437_1</name>
</gene>